<name>A0A4R2PUH2_9RHOB</name>
<dbReference type="AlphaFoldDB" id="A0A4R2PUH2"/>
<organism evidence="2 3">
    <name type="scientific">Rhodovulum marinum</name>
    <dbReference type="NCBI Taxonomy" id="320662"/>
    <lineage>
        <taxon>Bacteria</taxon>
        <taxon>Pseudomonadati</taxon>
        <taxon>Pseudomonadota</taxon>
        <taxon>Alphaproteobacteria</taxon>
        <taxon>Rhodobacterales</taxon>
        <taxon>Paracoccaceae</taxon>
        <taxon>Rhodovulum</taxon>
    </lineage>
</organism>
<protein>
    <recommendedName>
        <fullName evidence="4">DUF2155 domain-containing protein</fullName>
    </recommendedName>
</protein>
<feature type="chain" id="PRO_5020180224" description="DUF2155 domain-containing protein" evidence="1">
    <location>
        <begin position="22"/>
        <end position="183"/>
    </location>
</feature>
<feature type="signal peptide" evidence="1">
    <location>
        <begin position="1"/>
        <end position="21"/>
    </location>
</feature>
<comment type="caution">
    <text evidence="2">The sequence shown here is derived from an EMBL/GenBank/DDBJ whole genome shotgun (WGS) entry which is preliminary data.</text>
</comment>
<evidence type="ECO:0000256" key="1">
    <source>
        <dbReference type="SAM" id="SignalP"/>
    </source>
</evidence>
<keyword evidence="3" id="KW-1185">Reference proteome</keyword>
<dbReference type="InterPro" id="IPR019225">
    <property type="entry name" value="DUF2155"/>
</dbReference>
<evidence type="ECO:0000313" key="3">
    <source>
        <dbReference type="Proteomes" id="UP000294835"/>
    </source>
</evidence>
<proteinExistence type="predicted"/>
<sequence length="183" mass="19885">MKTGRLAVALALLAAPLAAQQQPDWDPNSWTAEGWSVAPLEDMPSGESMLNDQLRGEPLPEIEREDPLVMRPVDPEPVADPVIRTDTAQAGAMLRGLDKVSGATVDLQLAPGETARFGRLQVTLRECRFPQDNPASDAFALIEIADESGSAQLFQGWMLASSPALNPLDHARYDVWVLRCRSA</sequence>
<dbReference type="RefSeq" id="WP_243695896.1">
    <property type="nucleotide sequence ID" value="NZ_SLXP01000018.1"/>
</dbReference>
<keyword evidence="1" id="KW-0732">Signal</keyword>
<gene>
    <name evidence="2" type="ORF">EV662_11819</name>
</gene>
<dbReference type="EMBL" id="SLXP01000018">
    <property type="protein sequence ID" value="TCP38718.1"/>
    <property type="molecule type" value="Genomic_DNA"/>
</dbReference>
<dbReference type="Proteomes" id="UP000294835">
    <property type="component" value="Unassembled WGS sequence"/>
</dbReference>
<evidence type="ECO:0000313" key="2">
    <source>
        <dbReference type="EMBL" id="TCP38718.1"/>
    </source>
</evidence>
<reference evidence="2 3" key="1">
    <citation type="submission" date="2019-03" db="EMBL/GenBank/DDBJ databases">
        <title>Genomic Encyclopedia of Type Strains, Phase IV (KMG-IV): sequencing the most valuable type-strain genomes for metagenomic binning, comparative biology and taxonomic classification.</title>
        <authorList>
            <person name="Goeker M."/>
        </authorList>
    </citation>
    <scope>NUCLEOTIDE SEQUENCE [LARGE SCALE GENOMIC DNA]</scope>
    <source>
        <strain evidence="2 3">DSM 18063</strain>
    </source>
</reference>
<dbReference type="Pfam" id="PF09923">
    <property type="entry name" value="DUF2155"/>
    <property type="match status" value="1"/>
</dbReference>
<accession>A0A4R2PUH2</accession>
<evidence type="ECO:0008006" key="4">
    <source>
        <dbReference type="Google" id="ProtNLM"/>
    </source>
</evidence>